<organism evidence="5 6">
    <name type="scientific">Ustilago trichophora</name>
    <dbReference type="NCBI Taxonomy" id="86804"/>
    <lineage>
        <taxon>Eukaryota</taxon>
        <taxon>Fungi</taxon>
        <taxon>Dikarya</taxon>
        <taxon>Basidiomycota</taxon>
        <taxon>Ustilaginomycotina</taxon>
        <taxon>Ustilaginomycetes</taxon>
        <taxon>Ustilaginales</taxon>
        <taxon>Ustilaginaceae</taxon>
        <taxon>Ustilago</taxon>
    </lineage>
</organism>
<evidence type="ECO:0000256" key="2">
    <source>
        <dbReference type="ARBA" id="ARBA00022630"/>
    </source>
</evidence>
<dbReference type="GO" id="GO:0050660">
    <property type="term" value="F:flavin adenine dinucleotide binding"/>
    <property type="evidence" value="ECO:0007669"/>
    <property type="project" value="InterPro"/>
</dbReference>
<dbReference type="PANTHER" id="PTHR42877">
    <property type="entry name" value="L-ORNITHINE N(5)-MONOOXYGENASE-RELATED"/>
    <property type="match status" value="1"/>
</dbReference>
<dbReference type="PANTHER" id="PTHR42877:SF5">
    <property type="entry name" value="L-ORNITHINE N(5)-MONOOXYGENASE-RELATED"/>
    <property type="match status" value="1"/>
</dbReference>
<dbReference type="InterPro" id="IPR020946">
    <property type="entry name" value="Flavin_mOase-like"/>
</dbReference>
<reference evidence="5 6" key="1">
    <citation type="submission" date="2018-03" db="EMBL/GenBank/DDBJ databases">
        <authorList>
            <person name="Guldener U."/>
        </authorList>
    </citation>
    <scope>NUCLEOTIDE SEQUENCE [LARGE SCALE GENOMIC DNA]</scope>
    <source>
        <strain evidence="5 6">NBRC100155</strain>
    </source>
</reference>
<dbReference type="InterPro" id="IPR051209">
    <property type="entry name" value="FAD-bind_Monooxygenase_sf"/>
</dbReference>
<keyword evidence="2" id="KW-0285">Flavoprotein</keyword>
<proteinExistence type="inferred from homology"/>
<comment type="similarity">
    <text evidence="1">Belongs to the FAD-binding monooxygenase family.</text>
</comment>
<evidence type="ECO:0000313" key="6">
    <source>
        <dbReference type="Proteomes" id="UP000324022"/>
    </source>
</evidence>
<name>A0A5C3EF28_9BASI</name>
<gene>
    <name evidence="5" type="ORF">UTRI_04211_B</name>
</gene>
<accession>A0A5C3EF28</accession>
<dbReference type="OrthoDB" id="74360at2759"/>
<dbReference type="Gene3D" id="3.50.50.60">
    <property type="entry name" value="FAD/NAD(P)-binding domain"/>
    <property type="match status" value="3"/>
</dbReference>
<dbReference type="Pfam" id="PF00743">
    <property type="entry name" value="FMO-like"/>
    <property type="match status" value="1"/>
</dbReference>
<dbReference type="InterPro" id="IPR036188">
    <property type="entry name" value="FAD/NAD-bd_sf"/>
</dbReference>
<keyword evidence="4" id="KW-0560">Oxidoreductase</keyword>
<evidence type="ECO:0000313" key="5">
    <source>
        <dbReference type="EMBL" id="SPO27749.1"/>
    </source>
</evidence>
<dbReference type="Proteomes" id="UP000324022">
    <property type="component" value="Unassembled WGS sequence"/>
</dbReference>
<dbReference type="GO" id="GO:0050661">
    <property type="term" value="F:NADP binding"/>
    <property type="evidence" value="ECO:0007669"/>
    <property type="project" value="InterPro"/>
</dbReference>
<dbReference type="EMBL" id="OOIN01000018">
    <property type="protein sequence ID" value="SPO27749.1"/>
    <property type="molecule type" value="Genomic_DNA"/>
</dbReference>
<dbReference type="SUPFAM" id="SSF51905">
    <property type="entry name" value="FAD/NAD(P)-binding domain"/>
    <property type="match status" value="1"/>
</dbReference>
<dbReference type="PROSITE" id="PS51257">
    <property type="entry name" value="PROKAR_LIPOPROTEIN"/>
    <property type="match status" value="1"/>
</dbReference>
<keyword evidence="5" id="KW-0503">Monooxygenase</keyword>
<evidence type="ECO:0000256" key="3">
    <source>
        <dbReference type="ARBA" id="ARBA00022827"/>
    </source>
</evidence>
<protein>
    <submittedName>
        <fullName evidence="5">Related to putative monooxygenase</fullName>
    </submittedName>
</protein>
<evidence type="ECO:0000256" key="1">
    <source>
        <dbReference type="ARBA" id="ARBA00010139"/>
    </source>
</evidence>
<evidence type="ECO:0000256" key="4">
    <source>
        <dbReference type="ARBA" id="ARBA00023002"/>
    </source>
</evidence>
<dbReference type="PRINTS" id="PR00368">
    <property type="entry name" value="FADPNR"/>
</dbReference>
<dbReference type="AlphaFoldDB" id="A0A5C3EF28"/>
<dbReference type="PRINTS" id="PR00469">
    <property type="entry name" value="PNDRDTASEII"/>
</dbReference>
<dbReference type="GO" id="GO:0004499">
    <property type="term" value="F:N,N-dimethylaniline monooxygenase activity"/>
    <property type="evidence" value="ECO:0007669"/>
    <property type="project" value="InterPro"/>
</dbReference>
<keyword evidence="3" id="KW-0274">FAD</keyword>
<sequence length="600" mass="68228">MTRSDTDLEAVIIGAGPSGISAACQLQRQLGLSKLKIFERGTDFGGTWANNRYAGAACDVPPRLYSLSFHQKTVWKDFMAKQPEMEEYLKDVARVFKLYRFAQFQSEVYSAEWIEEKTHWRVKWRSVDGDEEHGVVTTRVLINGSGALSVPRDCDVEGWQSFKGPLFHSAKWDTSVDLTGKDVVVLGNGCSATQIVPSIAKRAKSVTQIVRAKHWYAPTPEDPFKSRAVRWLERNMPGFIQFERSVFSLFLDIHFIQAWNREGKAARDRFAANSKLYVETVAPERYHHLLIPTQQELQVACKRRVFDDAYIPSLNLDNVDLTNDPAIRITQDSVVLKSGRTLQADVIILASGFKSGETAIQMTVTGRNGRELNEVWRKGGAPQAYRSTLCHDFPNFFLLWGPNAVTGHFSAIYTIESSVRFMCTVLRPIFLPGQRQVSPLERSAGRTVDVKAEAQDKEDAMIRHQMRDLIYTSGCSGWYTNANGRVSTLYPGFQMTFAWRSDHPLASDLEYRNTSASAGWSYLKLIASWLRLGDVPEYRKDRLAKRSVVARWLLDPVWRLVGKISVTWLLAVVWFADKVMFYTRGSKDFELVKERYLAQE</sequence>
<keyword evidence="6" id="KW-1185">Reference proteome</keyword>